<evidence type="ECO:0000256" key="2">
    <source>
        <dbReference type="ARBA" id="ARBA00023163"/>
    </source>
</evidence>
<dbReference type="SMART" id="SM00342">
    <property type="entry name" value="HTH_ARAC"/>
    <property type="match status" value="1"/>
</dbReference>
<keyword evidence="1" id="KW-0805">Transcription regulation</keyword>
<proteinExistence type="predicted"/>
<sequence length="327" mass="36774">MIYRIHTADISSPIPLGQGIWLRSQLPTELGDCMNDMCQLDDGLAVAYANYRPRHDLLEHSNMERENRSLTVTVALEGESSTLGENGQRFDFIAGHSTVAAFSSVRGERRFPAEREIRQLRLIAQESLLRRYGLAHLLDGVGNDHSARHIFFGKHGAGTQRLAQSLVHLHGRDAGLLDIQIAALSLLAAQTRTFLPSTPVKGRLRGDDQDRILRVRDILMHQHDRQLTIAYLCATAGINEFKLKQGFREMFDTSPHRMLMDIRMKKAWELLETGLYVSTVAYRVGYEHLSSFSAAFERYYGRTPKSVAKTKLANLSSGSLDEAHQGM</sequence>
<dbReference type="Proteomes" id="UP000292039">
    <property type="component" value="Unassembled WGS sequence"/>
</dbReference>
<gene>
    <name evidence="4" type="ORF">EV679_3239</name>
</gene>
<dbReference type="SUPFAM" id="SSF46689">
    <property type="entry name" value="Homeodomain-like"/>
    <property type="match status" value="2"/>
</dbReference>
<dbReference type="GO" id="GO:0043565">
    <property type="term" value="F:sequence-specific DNA binding"/>
    <property type="evidence" value="ECO:0007669"/>
    <property type="project" value="InterPro"/>
</dbReference>
<evidence type="ECO:0000259" key="3">
    <source>
        <dbReference type="PROSITE" id="PS01124"/>
    </source>
</evidence>
<dbReference type="RefSeq" id="WP_130487757.1">
    <property type="nucleotide sequence ID" value="NZ_CBCSEB010000005.1"/>
</dbReference>
<evidence type="ECO:0000256" key="1">
    <source>
        <dbReference type="ARBA" id="ARBA00023015"/>
    </source>
</evidence>
<dbReference type="InterPro" id="IPR018060">
    <property type="entry name" value="HTH_AraC"/>
</dbReference>
<dbReference type="InterPro" id="IPR009057">
    <property type="entry name" value="Homeodomain-like_sf"/>
</dbReference>
<evidence type="ECO:0000313" key="5">
    <source>
        <dbReference type="Proteomes" id="UP000292039"/>
    </source>
</evidence>
<organism evidence="4 5">
    <name type="scientific">Kerstersia gyiorum</name>
    <dbReference type="NCBI Taxonomy" id="206506"/>
    <lineage>
        <taxon>Bacteria</taxon>
        <taxon>Pseudomonadati</taxon>
        <taxon>Pseudomonadota</taxon>
        <taxon>Betaproteobacteria</taxon>
        <taxon>Burkholderiales</taxon>
        <taxon>Alcaligenaceae</taxon>
        <taxon>Kerstersia</taxon>
    </lineage>
</organism>
<feature type="domain" description="HTH araC/xylS-type" evidence="3">
    <location>
        <begin position="213"/>
        <end position="310"/>
    </location>
</feature>
<dbReference type="InterPro" id="IPR053142">
    <property type="entry name" value="PchR_regulatory_protein"/>
</dbReference>
<reference evidence="4 5" key="1">
    <citation type="submission" date="2019-02" db="EMBL/GenBank/DDBJ databases">
        <title>Genomic Encyclopedia of Type Strains, Phase IV (KMG-IV): sequencing the most valuable type-strain genomes for metagenomic binning, comparative biology and taxonomic classification.</title>
        <authorList>
            <person name="Goeker M."/>
        </authorList>
    </citation>
    <scope>NUCLEOTIDE SEQUENCE [LARGE SCALE GENOMIC DNA]</scope>
    <source>
        <strain evidence="4 5">DSM 16618</strain>
    </source>
</reference>
<comment type="caution">
    <text evidence="4">The sequence shown here is derived from an EMBL/GenBank/DDBJ whole genome shotgun (WGS) entry which is preliminary data.</text>
</comment>
<name>A0A4Q7M9P2_9BURK</name>
<accession>A0A4Q7M9P2</accession>
<keyword evidence="2" id="KW-0804">Transcription</keyword>
<dbReference type="PANTHER" id="PTHR47893">
    <property type="entry name" value="REGULATORY PROTEIN PCHR"/>
    <property type="match status" value="1"/>
</dbReference>
<protein>
    <submittedName>
        <fullName evidence="4">AraC-like DNA-binding protein</fullName>
    </submittedName>
</protein>
<dbReference type="PROSITE" id="PS01124">
    <property type="entry name" value="HTH_ARAC_FAMILY_2"/>
    <property type="match status" value="1"/>
</dbReference>
<dbReference type="Gene3D" id="1.10.10.60">
    <property type="entry name" value="Homeodomain-like"/>
    <property type="match status" value="1"/>
</dbReference>
<dbReference type="EMBL" id="SGWZ01000007">
    <property type="protein sequence ID" value="RZS64895.1"/>
    <property type="molecule type" value="Genomic_DNA"/>
</dbReference>
<dbReference type="GO" id="GO:0003700">
    <property type="term" value="F:DNA-binding transcription factor activity"/>
    <property type="evidence" value="ECO:0007669"/>
    <property type="project" value="InterPro"/>
</dbReference>
<dbReference type="PANTHER" id="PTHR47893:SF1">
    <property type="entry name" value="REGULATORY PROTEIN PCHR"/>
    <property type="match status" value="1"/>
</dbReference>
<dbReference type="AlphaFoldDB" id="A0A4Q7M9P2"/>
<evidence type="ECO:0000313" key="4">
    <source>
        <dbReference type="EMBL" id="RZS64895.1"/>
    </source>
</evidence>
<dbReference type="Pfam" id="PF12833">
    <property type="entry name" value="HTH_18"/>
    <property type="match status" value="1"/>
</dbReference>
<keyword evidence="4" id="KW-0238">DNA-binding</keyword>